<dbReference type="AlphaFoldDB" id="A0A0B2BI83"/>
<organism evidence="1 2">
    <name type="scientific">Mumia flava</name>
    <dbReference type="NCBI Taxonomy" id="1348852"/>
    <lineage>
        <taxon>Bacteria</taxon>
        <taxon>Bacillati</taxon>
        <taxon>Actinomycetota</taxon>
        <taxon>Actinomycetes</taxon>
        <taxon>Propionibacteriales</taxon>
        <taxon>Nocardioidaceae</taxon>
        <taxon>Mumia</taxon>
    </lineage>
</organism>
<reference evidence="1 2" key="1">
    <citation type="submission" date="2017-11" db="EMBL/GenBank/DDBJ databases">
        <title>Genomic Encyclopedia of Archaeal and Bacterial Type Strains, Phase II (KMG-II): From Individual Species to Whole Genera.</title>
        <authorList>
            <person name="Goeker M."/>
        </authorList>
    </citation>
    <scope>NUCLEOTIDE SEQUENCE [LARGE SCALE GENOMIC DNA]</scope>
    <source>
        <strain evidence="1 2">DSM 27763</strain>
    </source>
</reference>
<dbReference type="Proteomes" id="UP000230842">
    <property type="component" value="Unassembled WGS sequence"/>
</dbReference>
<dbReference type="RefSeq" id="WP_039347059.1">
    <property type="nucleotide sequence ID" value="NZ_PGEZ01000001.1"/>
</dbReference>
<dbReference type="EMBL" id="PGEZ01000001">
    <property type="protein sequence ID" value="PJJ58554.1"/>
    <property type="molecule type" value="Genomic_DNA"/>
</dbReference>
<protein>
    <submittedName>
        <fullName evidence="1">Uncharacterized protein</fullName>
    </submittedName>
</protein>
<dbReference type="OrthoDB" id="3748594at2"/>
<gene>
    <name evidence="1" type="ORF">CLV56_2805</name>
</gene>
<proteinExistence type="predicted"/>
<name>A0A0B2BI83_9ACTN</name>
<evidence type="ECO:0000313" key="2">
    <source>
        <dbReference type="Proteomes" id="UP000230842"/>
    </source>
</evidence>
<keyword evidence="2" id="KW-1185">Reference proteome</keyword>
<evidence type="ECO:0000313" key="1">
    <source>
        <dbReference type="EMBL" id="PJJ58554.1"/>
    </source>
</evidence>
<accession>A0A0B2BI83</accession>
<sequence length="104" mass="11080">MSRRAYLATDRPALRALSDVGQLAAGSYAVVEAASTDEQDEYDAMVEAGELAEQRWGEALVVAVEAAAVTPPGDVDRADVASLHVGEDLAWYATQELETLLAEE</sequence>
<comment type="caution">
    <text evidence="1">The sequence shown here is derived from an EMBL/GenBank/DDBJ whole genome shotgun (WGS) entry which is preliminary data.</text>
</comment>